<dbReference type="HOGENOM" id="CLU_1010513_0_0_2"/>
<name>E0SNZ2_IGNAA</name>
<evidence type="ECO:0008006" key="3">
    <source>
        <dbReference type="Google" id="ProtNLM"/>
    </source>
</evidence>
<reference evidence="1 2" key="1">
    <citation type="journal article" date="2010" name="Stand. Genomic Sci.">
        <title>Complete genome sequence of Ignisphaera aggregans type strain (AQ1.S1).</title>
        <authorList>
            <person name="Goker M."/>
            <person name="Held B."/>
            <person name="Lapidus A."/>
            <person name="Nolan M."/>
            <person name="Spring S."/>
            <person name="Yasawong M."/>
            <person name="Lucas S."/>
            <person name="Glavina Del Rio T."/>
            <person name="Tice H."/>
            <person name="Cheng J.F."/>
            <person name="Goodwin L."/>
            <person name="Tapia R."/>
            <person name="Pitluck S."/>
            <person name="Liolios K."/>
            <person name="Ivanova N."/>
            <person name="Mavromatis K."/>
            <person name="Mikhailova N."/>
            <person name="Pati A."/>
            <person name="Chen A."/>
            <person name="Palaniappan K."/>
            <person name="Brambilla E."/>
            <person name="Land M."/>
            <person name="Hauser L."/>
            <person name="Chang Y.J."/>
            <person name="Jeffries C.D."/>
            <person name="Brettin T."/>
            <person name="Detter J.C."/>
            <person name="Han C."/>
            <person name="Rohde M."/>
            <person name="Sikorski J."/>
            <person name="Woyke T."/>
            <person name="Bristow J."/>
            <person name="Eisen J.A."/>
            <person name="Markowitz V."/>
            <person name="Hugenholtz P."/>
            <person name="Kyrpides N.C."/>
            <person name="Klenk H.P."/>
        </authorList>
    </citation>
    <scope>NUCLEOTIDE SEQUENCE [LARGE SCALE GENOMIC DNA]</scope>
    <source>
        <strain evidence="2">DSM 17230 / JCM 13409 / AQ1.S1</strain>
    </source>
</reference>
<dbReference type="AlphaFoldDB" id="E0SNZ2"/>
<sequence length="275" mass="31197">MRDIGFTVYNIGKGSPCIFIITGFTKNDFCCTASLLSVIDAIRDEDTRGSIKIVPIANEILYRYGTNIDYLRGIDKAFPGKDKSIVSSIAEGIWNIARRCDYAIELRCSNNVLDHIVIPIDRMDYLSEFVSFIPIETVVMIKRLSKRLFYELSVRNVKSLRIILRGGKEFEADDIDRIKNITISILRNIGIIKKKSKNQSIERQFFNGYTIVRSRMSGVFMPVKNVGDFVERDDVIGSLNNDKVVSPVKGRIIFMSRATYATINRVLCVIANSLQ</sequence>
<dbReference type="BioCyc" id="IAGG583356:GHAH-1108-MONOMER"/>
<keyword evidence="2" id="KW-1185">Reference proteome</keyword>
<dbReference type="PANTHER" id="PTHR37326:SF1">
    <property type="entry name" value="BLL3975 PROTEIN"/>
    <property type="match status" value="1"/>
</dbReference>
<evidence type="ECO:0000313" key="2">
    <source>
        <dbReference type="Proteomes" id="UP000001304"/>
    </source>
</evidence>
<dbReference type="Gene3D" id="3.40.630.10">
    <property type="entry name" value="Zn peptidases"/>
    <property type="match status" value="1"/>
</dbReference>
<proteinExistence type="predicted"/>
<dbReference type="Proteomes" id="UP000001304">
    <property type="component" value="Chromosome"/>
</dbReference>
<dbReference type="PANTHER" id="PTHR37326">
    <property type="entry name" value="BLL3975 PROTEIN"/>
    <property type="match status" value="1"/>
</dbReference>
<dbReference type="STRING" id="583356.Igag_1126"/>
<dbReference type="SUPFAM" id="SSF53187">
    <property type="entry name" value="Zn-dependent exopeptidases"/>
    <property type="match status" value="1"/>
</dbReference>
<dbReference type="EMBL" id="CP002098">
    <property type="protein sequence ID" value="ADM27938.1"/>
    <property type="molecule type" value="Genomic_DNA"/>
</dbReference>
<gene>
    <name evidence="1" type="ordered locus">Igag_1126</name>
</gene>
<dbReference type="KEGG" id="iag:Igag_1126"/>
<organism evidence="1 2">
    <name type="scientific">Ignisphaera aggregans (strain DSM 17230 / JCM 13409 / AQ1.S1)</name>
    <dbReference type="NCBI Taxonomy" id="583356"/>
    <lineage>
        <taxon>Archaea</taxon>
        <taxon>Thermoproteota</taxon>
        <taxon>Thermoprotei</taxon>
        <taxon>Desulfurococcales</taxon>
        <taxon>Desulfurococcaceae</taxon>
        <taxon>Ignisphaera</taxon>
    </lineage>
</organism>
<dbReference type="InterPro" id="IPR053138">
    <property type="entry name" value="N-alpha-Ac-DABA_deacetylase"/>
</dbReference>
<accession>E0SNZ2</accession>
<evidence type="ECO:0000313" key="1">
    <source>
        <dbReference type="EMBL" id="ADM27938.1"/>
    </source>
</evidence>
<protein>
    <recommendedName>
        <fullName evidence="3">Succinylglutamate desuccinylase/aspartoacylase</fullName>
    </recommendedName>
</protein>